<evidence type="ECO:0000256" key="5">
    <source>
        <dbReference type="ARBA" id="ARBA00022842"/>
    </source>
</evidence>
<dbReference type="PANTHER" id="PTHR12001">
    <property type="entry name" value="GERANYLGERANYL PYROPHOSPHATE SYNTHASE"/>
    <property type="match status" value="1"/>
</dbReference>
<evidence type="ECO:0000256" key="3">
    <source>
        <dbReference type="ARBA" id="ARBA00022679"/>
    </source>
</evidence>
<dbReference type="RefSeq" id="WP_225275635.1">
    <property type="nucleotide sequence ID" value="NZ_CP084058.1"/>
</dbReference>
<dbReference type="GO" id="GO:0008299">
    <property type="term" value="P:isoprenoid biosynthetic process"/>
    <property type="evidence" value="ECO:0007669"/>
    <property type="project" value="InterPro"/>
</dbReference>
<dbReference type="InterPro" id="IPR008949">
    <property type="entry name" value="Isoprenoid_synthase_dom_sf"/>
</dbReference>
<dbReference type="PANTHER" id="PTHR12001:SF85">
    <property type="entry name" value="SHORT CHAIN ISOPRENYL DIPHOSPHATE SYNTHASE"/>
    <property type="match status" value="1"/>
</dbReference>
<dbReference type="PROSITE" id="PS00444">
    <property type="entry name" value="POLYPRENYL_SYNTHASE_2"/>
    <property type="match status" value="1"/>
</dbReference>
<sequence length="347" mass="36671">MDTMTSQTGQVRELVEQRLAELLEEQLGRLGFLDDHDVELVREFLVEFVLGGGKRLRPAFVYWGYRAAGGERPAEVLPAACAMELVHAAALLLDDVMDEAAARRGRPAAHVALAALHRASGRRGDAGRFGESVATLLALLAWSWADAALLETAGPRLGAALDVFTRLRVEAIGGQYLDLAAAAGAGEGQEQAEVISLYKSGKYTVEGPLHLGHAVAGGCPRTRRLLSAYALPLGAAFQLRDDVNGVFGDPARTGKGCSDLSQGKATFLLAYARRVTGSALLDGITDERGVAAARELIVRCGALEAAERRIAALTDEAVTALDRPPGIPPEARQALTELATLSTAKSL</sequence>
<dbReference type="InterPro" id="IPR000092">
    <property type="entry name" value="Polyprenyl_synt"/>
</dbReference>
<dbReference type="AlphaFoldDB" id="A0A1M4EBZ4"/>
<keyword evidence="5" id="KW-0460">Magnesium</keyword>
<evidence type="ECO:0000256" key="6">
    <source>
        <dbReference type="RuleBase" id="RU004466"/>
    </source>
</evidence>
<gene>
    <name evidence="7" type="ORF">BN4615_P5840</name>
</gene>
<name>A0A1M4EBZ4_9ACTN</name>
<evidence type="ECO:0000256" key="2">
    <source>
        <dbReference type="ARBA" id="ARBA00006706"/>
    </source>
</evidence>
<dbReference type="EC" id="2.5.1.29" evidence="7"/>
<comment type="similarity">
    <text evidence="2 6">Belongs to the FPP/GGPP synthase family.</text>
</comment>
<dbReference type="Gene3D" id="1.10.600.10">
    <property type="entry name" value="Farnesyl Diphosphate Synthase"/>
    <property type="match status" value="1"/>
</dbReference>
<reference evidence="7" key="1">
    <citation type="submission" date="2016-04" db="EMBL/GenBank/DDBJ databases">
        <authorList>
            <person name="Evans L.H."/>
            <person name="Alamgir A."/>
            <person name="Owens N."/>
            <person name="Weber N.D."/>
            <person name="Virtaneva K."/>
            <person name="Barbian K."/>
            <person name="Babar A."/>
            <person name="Rosenke K."/>
        </authorList>
    </citation>
    <scope>NUCLEOTIDE SEQUENCE</scope>
    <source>
        <strain evidence="7">Nono1</strain>
    </source>
</reference>
<dbReference type="GO" id="GO:0004311">
    <property type="term" value="F:geranylgeranyl diphosphate synthase activity"/>
    <property type="evidence" value="ECO:0007669"/>
    <property type="project" value="UniProtKB-EC"/>
</dbReference>
<dbReference type="PROSITE" id="PS00723">
    <property type="entry name" value="POLYPRENYL_SYNTHASE_1"/>
    <property type="match status" value="1"/>
</dbReference>
<dbReference type="EMBL" id="LT559118">
    <property type="protein sequence ID" value="SBO96324.1"/>
    <property type="molecule type" value="Genomic_DNA"/>
</dbReference>
<dbReference type="GO" id="GO:0046872">
    <property type="term" value="F:metal ion binding"/>
    <property type="evidence" value="ECO:0007669"/>
    <property type="project" value="UniProtKB-KW"/>
</dbReference>
<evidence type="ECO:0000313" key="7">
    <source>
        <dbReference type="EMBL" id="SBO96324.1"/>
    </source>
</evidence>
<evidence type="ECO:0000256" key="1">
    <source>
        <dbReference type="ARBA" id="ARBA00001946"/>
    </source>
</evidence>
<dbReference type="SUPFAM" id="SSF48576">
    <property type="entry name" value="Terpenoid synthases"/>
    <property type="match status" value="1"/>
</dbReference>
<keyword evidence="4" id="KW-0479">Metal-binding</keyword>
<accession>A0A1M4EBZ4</accession>
<dbReference type="SFLD" id="SFLDS00005">
    <property type="entry name" value="Isoprenoid_Synthase_Type_I"/>
    <property type="match status" value="1"/>
</dbReference>
<proteinExistence type="inferred from homology"/>
<dbReference type="Pfam" id="PF00348">
    <property type="entry name" value="polyprenyl_synt"/>
    <property type="match status" value="1"/>
</dbReference>
<evidence type="ECO:0000256" key="4">
    <source>
        <dbReference type="ARBA" id="ARBA00022723"/>
    </source>
</evidence>
<dbReference type="InterPro" id="IPR033749">
    <property type="entry name" value="Polyprenyl_synt_CS"/>
</dbReference>
<comment type="cofactor">
    <cofactor evidence="1">
        <name>Mg(2+)</name>
        <dbReference type="ChEBI" id="CHEBI:18420"/>
    </cofactor>
</comment>
<organism evidence="7">
    <name type="scientific">Nonomuraea gerenzanensis</name>
    <dbReference type="NCBI Taxonomy" id="93944"/>
    <lineage>
        <taxon>Bacteria</taxon>
        <taxon>Bacillati</taxon>
        <taxon>Actinomycetota</taxon>
        <taxon>Actinomycetes</taxon>
        <taxon>Streptosporangiales</taxon>
        <taxon>Streptosporangiaceae</taxon>
        <taxon>Nonomuraea</taxon>
    </lineage>
</organism>
<protein>
    <submittedName>
        <fullName evidence="7">Geranylgeranyl diphosphate synthase</fullName>
        <ecNumber evidence="7">2.5.1.29</ecNumber>
    </submittedName>
</protein>
<keyword evidence="3 6" id="KW-0808">Transferase</keyword>